<feature type="binding site" evidence="10">
    <location>
        <position position="226"/>
    </location>
    <ligand>
        <name>substrate</name>
    </ligand>
</feature>
<comment type="similarity">
    <text evidence="2 11">Belongs to the PNP/UDP phosphorylase family.</text>
</comment>
<gene>
    <name evidence="13" type="ORF">NXF25_001824</name>
</gene>
<keyword evidence="6 11" id="KW-0808">Transferase</keyword>
<feature type="binding site" evidence="10">
    <location>
        <position position="103"/>
    </location>
    <ligand>
        <name>phosphate</name>
        <dbReference type="ChEBI" id="CHEBI:43474"/>
    </ligand>
</feature>
<evidence type="ECO:0000256" key="9">
    <source>
        <dbReference type="ARBA" id="ARBA00056443"/>
    </source>
</evidence>
<dbReference type="GO" id="GO:0006218">
    <property type="term" value="P:uridine catabolic process"/>
    <property type="evidence" value="ECO:0007669"/>
    <property type="project" value="TreeGrafter"/>
</dbReference>
<feature type="domain" description="Nucleoside phosphorylase" evidence="12">
    <location>
        <begin position="63"/>
        <end position="313"/>
    </location>
</feature>
<evidence type="ECO:0000256" key="2">
    <source>
        <dbReference type="ARBA" id="ARBA00010456"/>
    </source>
</evidence>
<evidence type="ECO:0000256" key="10">
    <source>
        <dbReference type="PIRSR" id="PIRSR610059-50"/>
    </source>
</evidence>
<keyword evidence="14" id="KW-1185">Reference proteome</keyword>
<comment type="catalytic activity">
    <reaction evidence="7">
        <text>uridine + phosphate = alpha-D-ribose 1-phosphate + uracil</text>
        <dbReference type="Rhea" id="RHEA:24388"/>
        <dbReference type="ChEBI" id="CHEBI:16704"/>
        <dbReference type="ChEBI" id="CHEBI:17568"/>
        <dbReference type="ChEBI" id="CHEBI:43474"/>
        <dbReference type="ChEBI" id="CHEBI:57720"/>
        <dbReference type="EC" id="2.4.2.3"/>
    </reaction>
    <physiologicalReaction direction="left-to-right" evidence="7">
        <dbReference type="Rhea" id="RHEA:24389"/>
    </physiologicalReaction>
</comment>
<comment type="catalytic activity">
    <reaction evidence="8">
        <text>2'-deoxyuridine + phosphate = 2-deoxy-alpha-D-ribose 1-phosphate + uracil</text>
        <dbReference type="Rhea" id="RHEA:22824"/>
        <dbReference type="ChEBI" id="CHEBI:16450"/>
        <dbReference type="ChEBI" id="CHEBI:17568"/>
        <dbReference type="ChEBI" id="CHEBI:43474"/>
        <dbReference type="ChEBI" id="CHEBI:57259"/>
    </reaction>
    <physiologicalReaction direction="left-to-right" evidence="8">
        <dbReference type="Rhea" id="RHEA:22825"/>
    </physiologicalReaction>
</comment>
<feature type="binding site" evidence="10">
    <location>
        <position position="228"/>
    </location>
    <ligand>
        <name>substrate</name>
    </ligand>
</feature>
<evidence type="ECO:0000256" key="8">
    <source>
        <dbReference type="ARBA" id="ARBA00052298"/>
    </source>
</evidence>
<dbReference type="InterPro" id="IPR035994">
    <property type="entry name" value="Nucleoside_phosphorylase_sf"/>
</dbReference>
<evidence type="ECO:0000256" key="3">
    <source>
        <dbReference type="ARBA" id="ARBA00011738"/>
    </source>
</evidence>
<dbReference type="Pfam" id="PF01048">
    <property type="entry name" value="PNP_UDP_1"/>
    <property type="match status" value="1"/>
</dbReference>
<dbReference type="PROSITE" id="PS01232">
    <property type="entry name" value="PNP_UDP_1"/>
    <property type="match status" value="1"/>
</dbReference>
<comment type="subunit">
    <text evidence="3">Homodimer.</text>
</comment>
<evidence type="ECO:0000256" key="11">
    <source>
        <dbReference type="RuleBase" id="RU361131"/>
    </source>
</evidence>
<keyword evidence="5 11" id="KW-0328">Glycosyltransferase</keyword>
<reference evidence="13 14" key="1">
    <citation type="journal article" date="2024" name="Proc. Natl. Acad. Sci. U.S.A.">
        <title>The genetic regulatory architecture and epigenomic basis for age-related changes in rattlesnake venom.</title>
        <authorList>
            <person name="Hogan M.P."/>
            <person name="Holding M.L."/>
            <person name="Nystrom G.S."/>
            <person name="Colston T.J."/>
            <person name="Bartlett D.A."/>
            <person name="Mason A.J."/>
            <person name="Ellsworth S.A."/>
            <person name="Rautsaw R.M."/>
            <person name="Lawrence K.C."/>
            <person name="Strickland J.L."/>
            <person name="He B."/>
            <person name="Fraser P."/>
            <person name="Margres M.J."/>
            <person name="Gilbert D.M."/>
            <person name="Gibbs H.L."/>
            <person name="Parkinson C.L."/>
            <person name="Rokyta D.R."/>
        </authorList>
    </citation>
    <scope>NUCLEOTIDE SEQUENCE [LARGE SCALE GENOMIC DNA]</scope>
    <source>
        <strain evidence="13">DRR0105</strain>
    </source>
</reference>
<feature type="binding site" evidence="10">
    <location>
        <begin position="147"/>
        <end position="150"/>
    </location>
    <ligand>
        <name>phosphate</name>
        <dbReference type="ChEBI" id="CHEBI:43474"/>
    </ligand>
</feature>
<dbReference type="GO" id="GO:0005829">
    <property type="term" value="C:cytosol"/>
    <property type="evidence" value="ECO:0007669"/>
    <property type="project" value="TreeGrafter"/>
</dbReference>
<evidence type="ECO:0000259" key="12">
    <source>
        <dbReference type="Pfam" id="PF01048"/>
    </source>
</evidence>
<comment type="pathway">
    <text evidence="1 11">Pyrimidine metabolism; UMP biosynthesis via salvage pathway; uracil from uridine (phosphorylase route): step 1/1.</text>
</comment>
<evidence type="ECO:0000256" key="7">
    <source>
        <dbReference type="ARBA" id="ARBA00051794"/>
    </source>
</evidence>
<dbReference type="SUPFAM" id="SSF53167">
    <property type="entry name" value="Purine and uridine phosphorylases"/>
    <property type="match status" value="1"/>
</dbReference>
<comment type="function">
    <text evidence="9 11">Catalyzes the reversible phosphorylytic cleavage of uridine to uracil and ribose-1-phosphate which can then be utilized as carbon and energy sources or in the rescue of pyrimidine bases for nucleotide synthesis. Shows broad substrate specificity and can also accept deoxyuridine and other analogous compounds.</text>
</comment>
<evidence type="ECO:0000256" key="1">
    <source>
        <dbReference type="ARBA" id="ARBA00004825"/>
    </source>
</evidence>
<evidence type="ECO:0000256" key="4">
    <source>
        <dbReference type="ARBA" id="ARBA00011888"/>
    </source>
</evidence>
<dbReference type="PANTHER" id="PTHR43691:SF8">
    <property type="entry name" value="URIDINE PHOSPHORYLASE 2"/>
    <property type="match status" value="1"/>
</dbReference>
<evidence type="ECO:0000256" key="5">
    <source>
        <dbReference type="ARBA" id="ARBA00022676"/>
    </source>
</evidence>
<dbReference type="CDD" id="cd17763">
    <property type="entry name" value="UP_hUPP-like"/>
    <property type="match status" value="1"/>
</dbReference>
<sequence length="330" mass="36738">MDGMTVFLANSDQHVNIGKEKHSRNVSVYVKNPHLDLMEEDILYHLDLGTKTHNLPAMFGDIKFVCVGGSPNRMKAFAHFMQKELGHKGEDNDLKDICAGTDRYSMYKVGPVLSISHGMGIPSISIVLHELIKLLHHAKCCDVTIIRIGTSGGLGVEPGSVVITDVAVDSFFKPQFEQVILDRVVTRNTELDQDLASELLECSRGIKDFPTLMGHTMCTYDFYEGQGRLDGALCCFSNEKKLEYLKRAYNAGVRNIEMESTVFAAMCRLCGLKAAVVCVTLLNRFEGDQIKASHEVLAEYQRRPQQLIATLIKKRLGLINDTELLDNAVV</sequence>
<dbReference type="GO" id="GO:0004850">
    <property type="term" value="F:uridine phosphorylase activity"/>
    <property type="evidence" value="ECO:0007669"/>
    <property type="project" value="UniProtKB-EC"/>
</dbReference>
<accession>A0AAW1C856</accession>
<dbReference type="EC" id="2.4.2.3" evidence="4 11"/>
<comment type="caution">
    <text evidence="13">The sequence shown here is derived from an EMBL/GenBank/DDBJ whole genome shotgun (WGS) entry which is preliminary data.</text>
</comment>
<evidence type="ECO:0000313" key="14">
    <source>
        <dbReference type="Proteomes" id="UP001474421"/>
    </source>
</evidence>
<protein>
    <recommendedName>
        <fullName evidence="4 11">Uridine phosphorylase</fullName>
        <ecNumber evidence="4 11">2.4.2.3</ecNumber>
    </recommendedName>
</protein>
<dbReference type="PANTHER" id="PTHR43691">
    <property type="entry name" value="URIDINE PHOSPHORYLASE"/>
    <property type="match status" value="1"/>
</dbReference>
<dbReference type="AlphaFoldDB" id="A0AAW1C856"/>
<evidence type="ECO:0000256" key="6">
    <source>
        <dbReference type="ARBA" id="ARBA00022679"/>
    </source>
</evidence>
<dbReference type="Proteomes" id="UP001474421">
    <property type="component" value="Unassembled WGS sequence"/>
</dbReference>
<dbReference type="EMBL" id="JAOTOJ010000001">
    <property type="protein sequence ID" value="KAK9410649.1"/>
    <property type="molecule type" value="Genomic_DNA"/>
</dbReference>
<dbReference type="InterPro" id="IPR010059">
    <property type="entry name" value="Uridine_phosphorylase_euk"/>
</dbReference>
<proteinExistence type="inferred from homology"/>
<dbReference type="NCBIfam" id="TIGR01719">
    <property type="entry name" value="euk_UDPppase"/>
    <property type="match status" value="1"/>
</dbReference>
<dbReference type="InterPro" id="IPR018016">
    <property type="entry name" value="Nucleoside_phosphorylase_CS"/>
</dbReference>
<dbReference type="GO" id="GO:0009166">
    <property type="term" value="P:nucleotide catabolic process"/>
    <property type="evidence" value="ECO:0007669"/>
    <property type="project" value="InterPro"/>
</dbReference>
<dbReference type="InterPro" id="IPR000845">
    <property type="entry name" value="Nucleoside_phosphorylase_d"/>
</dbReference>
<evidence type="ECO:0000313" key="13">
    <source>
        <dbReference type="EMBL" id="KAK9410649.1"/>
    </source>
</evidence>
<dbReference type="Gene3D" id="3.40.50.1580">
    <property type="entry name" value="Nucleoside phosphorylase domain"/>
    <property type="match status" value="1"/>
</dbReference>
<organism evidence="13 14">
    <name type="scientific">Crotalus adamanteus</name>
    <name type="common">Eastern diamondback rattlesnake</name>
    <dbReference type="NCBI Taxonomy" id="8729"/>
    <lineage>
        <taxon>Eukaryota</taxon>
        <taxon>Metazoa</taxon>
        <taxon>Chordata</taxon>
        <taxon>Craniata</taxon>
        <taxon>Vertebrata</taxon>
        <taxon>Euteleostomi</taxon>
        <taxon>Lepidosauria</taxon>
        <taxon>Squamata</taxon>
        <taxon>Bifurcata</taxon>
        <taxon>Unidentata</taxon>
        <taxon>Episquamata</taxon>
        <taxon>Toxicofera</taxon>
        <taxon>Serpentes</taxon>
        <taxon>Colubroidea</taxon>
        <taxon>Viperidae</taxon>
        <taxon>Crotalinae</taxon>
        <taxon>Crotalus</taxon>
    </lineage>
</organism>
<dbReference type="FunFam" id="3.40.50.1580:FF:000009">
    <property type="entry name" value="Uridine phosphorylase 2"/>
    <property type="match status" value="1"/>
</dbReference>
<name>A0AAW1C856_CROAD</name>